<reference evidence="1" key="1">
    <citation type="submission" date="2022-12" db="EMBL/GenBank/DDBJ databases">
        <authorList>
            <person name="Krivoruchko A.V."/>
            <person name="Elkin A."/>
        </authorList>
    </citation>
    <scope>NUCLEOTIDE SEQUENCE</scope>
    <source>
        <strain evidence="1">IEGM 249</strain>
    </source>
</reference>
<dbReference type="EMBL" id="CP130953">
    <property type="protein sequence ID" value="WLF44023.1"/>
    <property type="molecule type" value="Genomic_DNA"/>
</dbReference>
<reference evidence="2" key="2">
    <citation type="submission" date="2023-07" db="EMBL/GenBank/DDBJ databases">
        <title>Genomic analysis of Rhodococcus opacus VOC-14 with glycol ethers degradation activity.</title>
        <authorList>
            <person name="Narkevich D.A."/>
            <person name="Hlushen A.M."/>
            <person name="Akhremchuk A.E."/>
            <person name="Sikolenko M.A."/>
            <person name="Valentovich L.N."/>
        </authorList>
    </citation>
    <scope>NUCLEOTIDE SEQUENCE</scope>
    <source>
        <strain evidence="2">VOC-14</strain>
    </source>
</reference>
<dbReference type="RefSeq" id="WP_240960775.1">
    <property type="nucleotide sequence ID" value="NZ_CAJUXZ010000012.1"/>
</dbReference>
<evidence type="ECO:0000313" key="4">
    <source>
        <dbReference type="Proteomes" id="UP001231166"/>
    </source>
</evidence>
<dbReference type="Proteomes" id="UP001066327">
    <property type="component" value="Unassembled WGS sequence"/>
</dbReference>
<evidence type="ECO:0000313" key="3">
    <source>
        <dbReference type="Proteomes" id="UP001066327"/>
    </source>
</evidence>
<evidence type="ECO:0000313" key="1">
    <source>
        <dbReference type="EMBL" id="MCZ4584240.1"/>
    </source>
</evidence>
<protein>
    <submittedName>
        <fullName evidence="2">Uncharacterized protein</fullName>
    </submittedName>
</protein>
<proteinExistence type="predicted"/>
<gene>
    <name evidence="1" type="ORF">O4328_11190</name>
    <name evidence="2" type="ORF">Q5707_18640</name>
</gene>
<dbReference type="EMBL" id="JAPWIS010000005">
    <property type="protein sequence ID" value="MCZ4584240.1"/>
    <property type="molecule type" value="Genomic_DNA"/>
</dbReference>
<evidence type="ECO:0000313" key="2">
    <source>
        <dbReference type="EMBL" id="WLF44023.1"/>
    </source>
</evidence>
<sequence length="131" mass="14502">MPGIPGHTAFEPRRLMLPRVGHPAVVVARRERRLLHITALRRLRSWAYGDSDQPAMLGDRILAVAVGAGTGGRPDRWAERSAQVRVQLDDALDAVAWTAESARANVRRAAGPVAAGRRWGQAVVSWRLWQR</sequence>
<keyword evidence="3" id="KW-1185">Reference proteome</keyword>
<dbReference type="AlphaFoldDB" id="A0AAX3Y4J5"/>
<name>A0AAX3Y4J5_RHOOP</name>
<dbReference type="Proteomes" id="UP001231166">
    <property type="component" value="Chromosome"/>
</dbReference>
<accession>A0AAX3Y4J5</accession>
<organism evidence="2 4">
    <name type="scientific">Rhodococcus opacus</name>
    <name type="common">Nocardia opaca</name>
    <dbReference type="NCBI Taxonomy" id="37919"/>
    <lineage>
        <taxon>Bacteria</taxon>
        <taxon>Bacillati</taxon>
        <taxon>Actinomycetota</taxon>
        <taxon>Actinomycetes</taxon>
        <taxon>Mycobacteriales</taxon>
        <taxon>Nocardiaceae</taxon>
        <taxon>Rhodococcus</taxon>
    </lineage>
</organism>